<organism evidence="1 2">
    <name type="scientific">Plantactinospora siamensis</name>
    <dbReference type="NCBI Taxonomy" id="555372"/>
    <lineage>
        <taxon>Bacteria</taxon>
        <taxon>Bacillati</taxon>
        <taxon>Actinomycetota</taxon>
        <taxon>Actinomycetes</taxon>
        <taxon>Micromonosporales</taxon>
        <taxon>Micromonosporaceae</taxon>
        <taxon>Plantactinospora</taxon>
    </lineage>
</organism>
<sequence>MDLVSIGEFGRMARLSPKALRRYDDLGPLVPELAAEALVAGSSGDPTRAELAAEALAAWAIQRGRQPAGAIRLLLIPNRAGDGTGPDRELALPLR</sequence>
<gene>
    <name evidence="1" type="ORF">ACFFHU_24465</name>
</gene>
<evidence type="ECO:0000313" key="1">
    <source>
        <dbReference type="EMBL" id="MFC0567280.1"/>
    </source>
</evidence>
<reference evidence="1 2" key="1">
    <citation type="submission" date="2024-09" db="EMBL/GenBank/DDBJ databases">
        <authorList>
            <person name="Sun Q."/>
            <person name="Mori K."/>
        </authorList>
    </citation>
    <scope>NUCLEOTIDE SEQUENCE [LARGE SCALE GENOMIC DNA]</scope>
    <source>
        <strain evidence="1 2">TBRC 2205</strain>
    </source>
</reference>
<evidence type="ECO:0008006" key="3">
    <source>
        <dbReference type="Google" id="ProtNLM"/>
    </source>
</evidence>
<protein>
    <recommendedName>
        <fullName evidence="3">MerR family transcriptional regulator</fullName>
    </recommendedName>
</protein>
<name>A0ABV6P2L9_9ACTN</name>
<dbReference type="EMBL" id="JBHLUE010000020">
    <property type="protein sequence ID" value="MFC0567280.1"/>
    <property type="molecule type" value="Genomic_DNA"/>
</dbReference>
<dbReference type="Proteomes" id="UP001589894">
    <property type="component" value="Unassembled WGS sequence"/>
</dbReference>
<dbReference type="RefSeq" id="WP_377342571.1">
    <property type="nucleotide sequence ID" value="NZ_JBHLUE010000020.1"/>
</dbReference>
<accession>A0ABV6P2L9</accession>
<comment type="caution">
    <text evidence="1">The sequence shown here is derived from an EMBL/GenBank/DDBJ whole genome shotgun (WGS) entry which is preliminary data.</text>
</comment>
<keyword evidence="2" id="KW-1185">Reference proteome</keyword>
<evidence type="ECO:0000313" key="2">
    <source>
        <dbReference type="Proteomes" id="UP001589894"/>
    </source>
</evidence>
<proteinExistence type="predicted"/>